<feature type="signal peptide" evidence="1">
    <location>
        <begin position="1"/>
        <end position="22"/>
    </location>
</feature>
<dbReference type="SMART" id="SM00708">
    <property type="entry name" value="PhBP"/>
    <property type="match status" value="1"/>
</dbReference>
<dbReference type="Pfam" id="PF01395">
    <property type="entry name" value="PBP_GOBP"/>
    <property type="match status" value="1"/>
</dbReference>
<dbReference type="CDD" id="cd23992">
    <property type="entry name" value="PBP_GOBP"/>
    <property type="match status" value="1"/>
</dbReference>
<sequence>MKLKVSGSIIFILSIYLLSVQCAKMNLDELKKMVKPISSSCKKKNNVPEDLLLASYAGVFPREKSLMCYYKCLATMLKLMNKQGQFSLDKMFNQVDLLVVEELAPRVKQIAKDCYDQTPKRDDTCEYTYDLVVCAYNTDSSLSVFSR</sequence>
<keyword evidence="1" id="KW-0732">Signal</keyword>
<proteinExistence type="evidence at transcript level"/>
<dbReference type="InterPro" id="IPR006170">
    <property type="entry name" value="PBP/GOBP"/>
</dbReference>
<evidence type="ECO:0000313" key="2">
    <source>
        <dbReference type="EMBL" id="ASA40276.1"/>
    </source>
</evidence>
<protein>
    <submittedName>
        <fullName evidence="2">OBP2</fullName>
    </submittedName>
</protein>
<dbReference type="Gene3D" id="1.10.238.20">
    <property type="entry name" value="Pheromone/general odorant binding protein domain"/>
    <property type="match status" value="1"/>
</dbReference>
<dbReference type="GO" id="GO:0005549">
    <property type="term" value="F:odorant binding"/>
    <property type="evidence" value="ECO:0007669"/>
    <property type="project" value="InterPro"/>
</dbReference>
<feature type="chain" id="PRO_5014434280" evidence="1">
    <location>
        <begin position="23"/>
        <end position="147"/>
    </location>
</feature>
<reference evidence="2" key="1">
    <citation type="submission" date="2016-12" db="EMBL/GenBank/DDBJ databases">
        <title>Identification and sex expression profile of odorant-binding proteins in the Trichogramma japonicum using RNA-seq.</title>
        <authorList>
            <person name="Wu J."/>
        </authorList>
    </citation>
    <scope>NUCLEOTIDE SEQUENCE</scope>
</reference>
<name>A0A2K5B188_9HYME</name>
<evidence type="ECO:0000256" key="1">
    <source>
        <dbReference type="SAM" id="SignalP"/>
    </source>
</evidence>
<dbReference type="PANTHER" id="PTHR21364:SF2">
    <property type="entry name" value="GENERAL ODORANT-BINDING PROTEIN 19A"/>
    <property type="match status" value="1"/>
</dbReference>
<dbReference type="AlphaFoldDB" id="A0A2K5B188"/>
<dbReference type="SUPFAM" id="SSF47565">
    <property type="entry name" value="Insect pheromone/odorant-binding proteins"/>
    <property type="match status" value="1"/>
</dbReference>
<dbReference type="PANTHER" id="PTHR21364">
    <property type="entry name" value="GENERAL ODORANT-BINDING PROTEIN 19A"/>
    <property type="match status" value="1"/>
</dbReference>
<accession>A0A2K5B188</accession>
<dbReference type="EMBL" id="KY391806">
    <property type="protein sequence ID" value="ASA40276.1"/>
    <property type="molecule type" value="mRNA"/>
</dbReference>
<dbReference type="InterPro" id="IPR036728">
    <property type="entry name" value="PBP_GOBP_sf"/>
</dbReference>
<organism evidence="2">
    <name type="scientific">Trichogramma japonicum</name>
    <dbReference type="NCBI Taxonomy" id="311206"/>
    <lineage>
        <taxon>Eukaryota</taxon>
        <taxon>Metazoa</taxon>
        <taxon>Ecdysozoa</taxon>
        <taxon>Arthropoda</taxon>
        <taxon>Hexapoda</taxon>
        <taxon>Insecta</taxon>
        <taxon>Pterygota</taxon>
        <taxon>Neoptera</taxon>
        <taxon>Endopterygota</taxon>
        <taxon>Hymenoptera</taxon>
        <taxon>Apocrita</taxon>
        <taxon>Proctotrupomorpha</taxon>
        <taxon>Chalcidoidea</taxon>
        <taxon>Trichogrammatidae</taxon>
        <taxon>Trichogramma</taxon>
    </lineage>
</organism>